<dbReference type="STRING" id="246404.A0A507EN80"/>
<keyword evidence="11" id="KW-0812">Transmembrane</keyword>
<evidence type="ECO:0000256" key="4">
    <source>
        <dbReference type="ARBA" id="ARBA00022490"/>
    </source>
</evidence>
<dbReference type="SFLD" id="SFLDS00029">
    <property type="entry name" value="Radical_SAM"/>
    <property type="match status" value="1"/>
</dbReference>
<name>A0A507EN80_9FUNG</name>
<comment type="subcellular location">
    <subcellularLocation>
        <location evidence="2">Cytoplasm</location>
    </subcellularLocation>
</comment>
<organism evidence="13 14">
    <name type="scientific">Chytriomyces confervae</name>
    <dbReference type="NCBI Taxonomy" id="246404"/>
    <lineage>
        <taxon>Eukaryota</taxon>
        <taxon>Fungi</taxon>
        <taxon>Fungi incertae sedis</taxon>
        <taxon>Chytridiomycota</taxon>
        <taxon>Chytridiomycota incertae sedis</taxon>
        <taxon>Chytridiomycetes</taxon>
        <taxon>Chytridiales</taxon>
        <taxon>Chytriomycetaceae</taxon>
        <taxon>Chytriomyces</taxon>
    </lineage>
</organism>
<keyword evidence="10" id="KW-0411">Iron-sulfur</keyword>
<dbReference type="CDD" id="cd01335">
    <property type="entry name" value="Radical_SAM"/>
    <property type="match status" value="1"/>
</dbReference>
<dbReference type="InterPro" id="IPR058240">
    <property type="entry name" value="rSAM_sf"/>
</dbReference>
<dbReference type="GO" id="GO:0051539">
    <property type="term" value="F:4 iron, 4 sulfur cluster binding"/>
    <property type="evidence" value="ECO:0007669"/>
    <property type="project" value="UniProtKB-KW"/>
</dbReference>
<protein>
    <recommendedName>
        <fullName evidence="12">Radical SAM core domain-containing protein</fullName>
    </recommendedName>
</protein>
<keyword evidence="14" id="KW-1185">Reference proteome</keyword>
<dbReference type="SFLD" id="SFLDF00275">
    <property type="entry name" value="adenosine_C2_methyltransferase"/>
    <property type="match status" value="1"/>
</dbReference>
<gene>
    <name evidence="13" type="ORF">CcCBS67573_g08314</name>
</gene>
<evidence type="ECO:0000256" key="8">
    <source>
        <dbReference type="ARBA" id="ARBA00022723"/>
    </source>
</evidence>
<evidence type="ECO:0000259" key="12">
    <source>
        <dbReference type="PROSITE" id="PS51918"/>
    </source>
</evidence>
<dbReference type="Pfam" id="PF04055">
    <property type="entry name" value="Radical_SAM"/>
    <property type="match status" value="1"/>
</dbReference>
<dbReference type="SFLD" id="SFLDG01062">
    <property type="entry name" value="methyltransferase_(Class_A)"/>
    <property type="match status" value="1"/>
</dbReference>
<comment type="caution">
    <text evidence="13">The sequence shown here is derived from an EMBL/GenBank/DDBJ whole genome shotgun (WGS) entry which is preliminary data.</text>
</comment>
<feature type="domain" description="Radical SAM core" evidence="12">
    <location>
        <begin position="135"/>
        <end position="402"/>
    </location>
</feature>
<dbReference type="Proteomes" id="UP000320333">
    <property type="component" value="Unassembled WGS sequence"/>
</dbReference>
<sequence>MSGVTRKRQLSPKSIFDEHELRAFFTTHSVNNHHINSIYRHIVQNGARSFDEIPELPARILPLLKKEFVLSTSKVAERLDASDGSTTKLVVELQDGQKVETVIMRYGDVELKSFPKEERERRAKELEKEGKQFKSNRRATVCLSSQVGCAMGCTFCATGTMGLLSNLSTGEIVEQLSEYPRILVKWRLQKAEALNITDDFLTTVHANDVEKIRNVVFMGMGEPLDNYDAVLGSIQAMINTSRFGLSPARISVSTVGVVPRIQALMRDVPQIGLALSLHAPTQELRQEIVPSSKSFSLSKILAAVFAFIENQNKANSSSPRHILIEYVLIENINSSVEVAHQLGQLFAARVDRKDILVNIIPYNPTDVIAAYEKPTPETLKEFVATVRSYGVHTLIRQELGQDIASACGQLVVKNQGIGKKLGGCDDEKEAKDLEDLVGAGKSVGAKPNVVKRTRKEDVKVEDTTDSSSDDKPAGMSIMTIAVAAVGLGLLSLAALRALKRK</sequence>
<evidence type="ECO:0000256" key="11">
    <source>
        <dbReference type="SAM" id="Phobius"/>
    </source>
</evidence>
<dbReference type="GO" id="GO:0070475">
    <property type="term" value="P:rRNA base methylation"/>
    <property type="evidence" value="ECO:0007669"/>
    <property type="project" value="TreeGrafter"/>
</dbReference>
<keyword evidence="6" id="KW-0808">Transferase</keyword>
<evidence type="ECO:0000256" key="1">
    <source>
        <dbReference type="ARBA" id="ARBA00001966"/>
    </source>
</evidence>
<dbReference type="InterPro" id="IPR007197">
    <property type="entry name" value="rSAM"/>
</dbReference>
<dbReference type="GO" id="GO:0030488">
    <property type="term" value="P:tRNA methylation"/>
    <property type="evidence" value="ECO:0007669"/>
    <property type="project" value="TreeGrafter"/>
</dbReference>
<dbReference type="GO" id="GO:0046872">
    <property type="term" value="F:metal ion binding"/>
    <property type="evidence" value="ECO:0007669"/>
    <property type="project" value="UniProtKB-KW"/>
</dbReference>
<keyword evidence="4" id="KW-0963">Cytoplasm</keyword>
<dbReference type="InterPro" id="IPR040072">
    <property type="entry name" value="Methyltransferase_A"/>
</dbReference>
<feature type="transmembrane region" description="Helical" evidence="11">
    <location>
        <begin position="473"/>
        <end position="495"/>
    </location>
</feature>
<dbReference type="AlphaFoldDB" id="A0A507EN80"/>
<proteinExistence type="predicted"/>
<comment type="cofactor">
    <cofactor evidence="1">
        <name>[4Fe-4S] cluster</name>
        <dbReference type="ChEBI" id="CHEBI:49883"/>
    </cofactor>
</comment>
<dbReference type="GO" id="GO:0005737">
    <property type="term" value="C:cytoplasm"/>
    <property type="evidence" value="ECO:0007669"/>
    <property type="project" value="UniProtKB-SubCell"/>
</dbReference>
<evidence type="ECO:0000313" key="13">
    <source>
        <dbReference type="EMBL" id="TPX64797.1"/>
    </source>
</evidence>
<keyword evidence="3" id="KW-0004">4Fe-4S</keyword>
<evidence type="ECO:0000256" key="10">
    <source>
        <dbReference type="ARBA" id="ARBA00023014"/>
    </source>
</evidence>
<accession>A0A507EN80</accession>
<evidence type="ECO:0000313" key="14">
    <source>
        <dbReference type="Proteomes" id="UP000320333"/>
    </source>
</evidence>
<dbReference type="PROSITE" id="PS51918">
    <property type="entry name" value="RADICAL_SAM"/>
    <property type="match status" value="1"/>
</dbReference>
<keyword evidence="11" id="KW-1133">Transmembrane helix</keyword>
<evidence type="ECO:0000256" key="2">
    <source>
        <dbReference type="ARBA" id="ARBA00004496"/>
    </source>
</evidence>
<dbReference type="GO" id="GO:0008173">
    <property type="term" value="F:RNA methyltransferase activity"/>
    <property type="evidence" value="ECO:0007669"/>
    <property type="project" value="InterPro"/>
</dbReference>
<dbReference type="Gene3D" id="3.20.20.70">
    <property type="entry name" value="Aldolase class I"/>
    <property type="match status" value="1"/>
</dbReference>
<dbReference type="OrthoDB" id="538249at2759"/>
<keyword evidence="11" id="KW-0472">Membrane</keyword>
<evidence type="ECO:0000256" key="9">
    <source>
        <dbReference type="ARBA" id="ARBA00023004"/>
    </source>
</evidence>
<dbReference type="SUPFAM" id="SSF102114">
    <property type="entry name" value="Radical SAM enzymes"/>
    <property type="match status" value="1"/>
</dbReference>
<evidence type="ECO:0000256" key="7">
    <source>
        <dbReference type="ARBA" id="ARBA00022691"/>
    </source>
</evidence>
<dbReference type="EMBL" id="QEAP01000527">
    <property type="protein sequence ID" value="TPX64797.1"/>
    <property type="molecule type" value="Genomic_DNA"/>
</dbReference>
<keyword evidence="8" id="KW-0479">Metal-binding</keyword>
<dbReference type="InterPro" id="IPR013785">
    <property type="entry name" value="Aldolase_TIM"/>
</dbReference>
<dbReference type="PANTHER" id="PTHR30544">
    <property type="entry name" value="23S RRNA METHYLTRANSFERASE"/>
    <property type="match status" value="1"/>
</dbReference>
<evidence type="ECO:0000256" key="5">
    <source>
        <dbReference type="ARBA" id="ARBA00022603"/>
    </source>
</evidence>
<dbReference type="InterPro" id="IPR004383">
    <property type="entry name" value="rRNA_lsu_MTrfase_RlmN/Cfr"/>
</dbReference>
<evidence type="ECO:0000256" key="3">
    <source>
        <dbReference type="ARBA" id="ARBA00022485"/>
    </source>
</evidence>
<evidence type="ECO:0000256" key="6">
    <source>
        <dbReference type="ARBA" id="ARBA00022679"/>
    </source>
</evidence>
<dbReference type="PANTHER" id="PTHR30544:SF8">
    <property type="entry name" value="RADICAL SAM SUPERFAMILY PROTEIN"/>
    <property type="match status" value="1"/>
</dbReference>
<reference evidence="13 14" key="1">
    <citation type="journal article" date="2019" name="Sci. Rep.">
        <title>Comparative genomics of chytrid fungi reveal insights into the obligate biotrophic and pathogenic lifestyle of Synchytrium endobioticum.</title>
        <authorList>
            <person name="van de Vossenberg B.T.L.H."/>
            <person name="Warris S."/>
            <person name="Nguyen H.D.T."/>
            <person name="van Gent-Pelzer M.P.E."/>
            <person name="Joly D.L."/>
            <person name="van de Geest H.C."/>
            <person name="Bonants P.J.M."/>
            <person name="Smith D.S."/>
            <person name="Levesque C.A."/>
            <person name="van der Lee T.A.J."/>
        </authorList>
    </citation>
    <scope>NUCLEOTIDE SEQUENCE [LARGE SCALE GENOMIC DNA]</scope>
    <source>
        <strain evidence="13 14">CBS 675.73</strain>
    </source>
</reference>
<keyword evidence="7" id="KW-0949">S-adenosyl-L-methionine</keyword>
<keyword evidence="5" id="KW-0489">Methyltransferase</keyword>
<keyword evidence="9" id="KW-0408">Iron</keyword>